<gene>
    <name evidence="7" type="ORF">CB5_LOCUS8189</name>
</gene>
<proteinExistence type="predicted"/>
<evidence type="ECO:0000259" key="6">
    <source>
        <dbReference type="Pfam" id="PF06813"/>
    </source>
</evidence>
<feature type="domain" description="Nodulin-like" evidence="6">
    <location>
        <begin position="12"/>
        <end position="186"/>
    </location>
</feature>
<sequence length="246" mass="26258">MAGAVKGGSRPPWVGLGAAVWVQVAAGSAYTFPLYSHALKAVLGLRQQQVAMLGVANDMGENLGLVPGLLCNRLAPGLALAVGAAACFLGFGLLWLAVSRTLLGLPYCLLQSVCMQNKFNLSIQIQLWIALYVGTNSSAWLMTAVLVTNMRNFPVSRGTVAGILKGYAGLSAAVFTPIYSGLLDSSPGNSCSSSHWASCCLPRHDVLHQALHSRLRRRLLSARPFSVHADLQRLSRHLPSHHDGFE</sequence>
<comment type="subcellular location">
    <subcellularLocation>
        <location evidence="1">Membrane</location>
        <topology evidence="1">Multi-pass membrane protein</topology>
    </subcellularLocation>
</comment>
<feature type="transmembrane region" description="Helical" evidence="5">
    <location>
        <begin position="125"/>
        <end position="147"/>
    </location>
</feature>
<accession>A0A6V7P2M3</accession>
<evidence type="ECO:0000256" key="2">
    <source>
        <dbReference type="ARBA" id="ARBA00022692"/>
    </source>
</evidence>
<dbReference type="InterPro" id="IPR010658">
    <property type="entry name" value="Nodulin-like"/>
</dbReference>
<keyword evidence="4 5" id="KW-0472">Membrane</keyword>
<feature type="transmembrane region" description="Helical" evidence="5">
    <location>
        <begin position="78"/>
        <end position="98"/>
    </location>
</feature>
<keyword evidence="3 5" id="KW-1133">Transmembrane helix</keyword>
<evidence type="ECO:0000256" key="5">
    <source>
        <dbReference type="SAM" id="Phobius"/>
    </source>
</evidence>
<evidence type="ECO:0000256" key="3">
    <source>
        <dbReference type="ARBA" id="ARBA00022989"/>
    </source>
</evidence>
<evidence type="ECO:0000256" key="1">
    <source>
        <dbReference type="ARBA" id="ARBA00004141"/>
    </source>
</evidence>
<dbReference type="EMBL" id="LR862144">
    <property type="protein sequence ID" value="CAD1824978.1"/>
    <property type="molecule type" value="Genomic_DNA"/>
</dbReference>
<dbReference type="PANTHER" id="PTHR21576:SF154">
    <property type="entry name" value="OS04G0502800 PROTEIN"/>
    <property type="match status" value="1"/>
</dbReference>
<keyword evidence="2 5" id="KW-0812">Transmembrane</keyword>
<evidence type="ECO:0000313" key="7">
    <source>
        <dbReference type="EMBL" id="CAD1824978.1"/>
    </source>
</evidence>
<protein>
    <recommendedName>
        <fullName evidence="6">Nodulin-like domain-containing protein</fullName>
    </recommendedName>
</protein>
<dbReference type="PANTHER" id="PTHR21576">
    <property type="entry name" value="UNCHARACTERIZED NODULIN-LIKE PROTEIN"/>
    <property type="match status" value="1"/>
</dbReference>
<dbReference type="Pfam" id="PF06813">
    <property type="entry name" value="Nodulin-like"/>
    <property type="match status" value="1"/>
</dbReference>
<name>A0A6V7P2M3_ANACO</name>
<organism evidence="7">
    <name type="scientific">Ananas comosus var. bracteatus</name>
    <name type="common">red pineapple</name>
    <dbReference type="NCBI Taxonomy" id="296719"/>
    <lineage>
        <taxon>Eukaryota</taxon>
        <taxon>Viridiplantae</taxon>
        <taxon>Streptophyta</taxon>
        <taxon>Embryophyta</taxon>
        <taxon>Tracheophyta</taxon>
        <taxon>Spermatophyta</taxon>
        <taxon>Magnoliopsida</taxon>
        <taxon>Liliopsida</taxon>
        <taxon>Poales</taxon>
        <taxon>Bromeliaceae</taxon>
        <taxon>Bromelioideae</taxon>
        <taxon>Ananas</taxon>
    </lineage>
</organism>
<evidence type="ECO:0000256" key="4">
    <source>
        <dbReference type="ARBA" id="ARBA00023136"/>
    </source>
</evidence>
<reference evidence="7" key="1">
    <citation type="submission" date="2020-07" db="EMBL/GenBank/DDBJ databases">
        <authorList>
            <person name="Lin J."/>
        </authorList>
    </citation>
    <scope>NUCLEOTIDE SEQUENCE</scope>
</reference>
<dbReference type="AlphaFoldDB" id="A0A6V7P2M3"/>
<dbReference type="GO" id="GO:0016020">
    <property type="term" value="C:membrane"/>
    <property type="evidence" value="ECO:0007669"/>
    <property type="project" value="UniProtKB-SubCell"/>
</dbReference>